<proteinExistence type="inferred from homology"/>
<dbReference type="AlphaFoldDB" id="X0XQX2"/>
<dbReference type="GO" id="GO:0071555">
    <property type="term" value="P:cell wall organization"/>
    <property type="evidence" value="ECO:0007669"/>
    <property type="project" value="TreeGrafter"/>
</dbReference>
<dbReference type="PROSITE" id="PS01347">
    <property type="entry name" value="MRAY_1"/>
    <property type="match status" value="1"/>
</dbReference>
<evidence type="ECO:0000256" key="5">
    <source>
        <dbReference type="ARBA" id="ARBA00022989"/>
    </source>
</evidence>
<gene>
    <name evidence="8" type="ORF">S01H1_65685</name>
</gene>
<comment type="subcellular location">
    <subcellularLocation>
        <location evidence="1">Membrane</location>
        <topology evidence="1">Multi-pass membrane protein</topology>
    </subcellularLocation>
</comment>
<name>X0XQX2_9ZZZZ</name>
<dbReference type="EMBL" id="BARS01043378">
    <property type="protein sequence ID" value="GAG39038.1"/>
    <property type="molecule type" value="Genomic_DNA"/>
</dbReference>
<dbReference type="GO" id="GO:0044038">
    <property type="term" value="P:cell wall macromolecule biosynthetic process"/>
    <property type="evidence" value="ECO:0007669"/>
    <property type="project" value="TreeGrafter"/>
</dbReference>
<dbReference type="CDD" id="cd06852">
    <property type="entry name" value="GT_MraY"/>
    <property type="match status" value="1"/>
</dbReference>
<feature type="transmembrane region" description="Helical" evidence="7">
    <location>
        <begin position="216"/>
        <end position="233"/>
    </location>
</feature>
<feature type="transmembrane region" description="Helical" evidence="7">
    <location>
        <begin position="64"/>
        <end position="81"/>
    </location>
</feature>
<evidence type="ECO:0000256" key="3">
    <source>
        <dbReference type="ARBA" id="ARBA00022679"/>
    </source>
</evidence>
<comment type="similarity">
    <text evidence="2">Belongs to the glycosyltransferase 4 family. MraY subfamily.</text>
</comment>
<feature type="transmembrane region" description="Helical" evidence="7">
    <location>
        <begin position="40"/>
        <end position="58"/>
    </location>
</feature>
<dbReference type="PANTHER" id="PTHR22926">
    <property type="entry name" value="PHOSPHO-N-ACETYLMURAMOYL-PENTAPEPTIDE-TRANSFERASE"/>
    <property type="match status" value="1"/>
</dbReference>
<accession>X0XQX2</accession>
<dbReference type="InterPro" id="IPR000715">
    <property type="entry name" value="Glycosyl_transferase_4"/>
</dbReference>
<evidence type="ECO:0000256" key="7">
    <source>
        <dbReference type="SAM" id="Phobius"/>
    </source>
</evidence>
<feature type="transmembrane region" description="Helical" evidence="7">
    <location>
        <begin position="141"/>
        <end position="162"/>
    </location>
</feature>
<keyword evidence="6 7" id="KW-0472">Membrane</keyword>
<comment type="caution">
    <text evidence="8">The sequence shown here is derived from an EMBL/GenBank/DDBJ whole genome shotgun (WGS) entry which is preliminary data.</text>
</comment>
<feature type="transmembrane region" description="Helical" evidence="7">
    <location>
        <begin position="101"/>
        <end position="121"/>
    </location>
</feature>
<organism evidence="8">
    <name type="scientific">marine sediment metagenome</name>
    <dbReference type="NCBI Taxonomy" id="412755"/>
    <lineage>
        <taxon>unclassified sequences</taxon>
        <taxon>metagenomes</taxon>
        <taxon>ecological metagenomes</taxon>
    </lineage>
</organism>
<keyword evidence="3" id="KW-0808">Transferase</keyword>
<dbReference type="GO" id="GO:0005886">
    <property type="term" value="C:plasma membrane"/>
    <property type="evidence" value="ECO:0007669"/>
    <property type="project" value="TreeGrafter"/>
</dbReference>
<evidence type="ECO:0000256" key="4">
    <source>
        <dbReference type="ARBA" id="ARBA00022692"/>
    </source>
</evidence>
<evidence type="ECO:0008006" key="9">
    <source>
        <dbReference type="Google" id="ProtNLM"/>
    </source>
</evidence>
<evidence type="ECO:0000256" key="2">
    <source>
        <dbReference type="ARBA" id="ARBA00005583"/>
    </source>
</evidence>
<dbReference type="Pfam" id="PF10555">
    <property type="entry name" value="MraY_sig1"/>
    <property type="match status" value="1"/>
</dbReference>
<feature type="non-terminal residue" evidence="8">
    <location>
        <position position="1"/>
    </location>
</feature>
<evidence type="ECO:0000313" key="8">
    <source>
        <dbReference type="EMBL" id="GAG39038.1"/>
    </source>
</evidence>
<dbReference type="PANTHER" id="PTHR22926:SF5">
    <property type="entry name" value="PHOSPHO-N-ACETYLMURAMOYL-PENTAPEPTIDE-TRANSFERASE HOMOLOG"/>
    <property type="match status" value="1"/>
</dbReference>
<keyword evidence="4 7" id="KW-0812">Transmembrane</keyword>
<keyword evidence="5 7" id="KW-1133">Transmembrane helix</keyword>
<protein>
    <recommendedName>
        <fullName evidence="9">Phospho-N-acetylmuramoyl-pentapeptide-transferase</fullName>
    </recommendedName>
</protein>
<reference evidence="8" key="1">
    <citation type="journal article" date="2014" name="Front. Microbiol.">
        <title>High frequency of phylogenetically diverse reductive dehalogenase-homologous genes in deep subseafloor sedimentary metagenomes.</title>
        <authorList>
            <person name="Kawai M."/>
            <person name="Futagami T."/>
            <person name="Toyoda A."/>
            <person name="Takaki Y."/>
            <person name="Nishi S."/>
            <person name="Hori S."/>
            <person name="Arai W."/>
            <person name="Tsubouchi T."/>
            <person name="Morono Y."/>
            <person name="Uchiyama I."/>
            <person name="Ito T."/>
            <person name="Fujiyama A."/>
            <person name="Inagaki F."/>
            <person name="Takami H."/>
        </authorList>
    </citation>
    <scope>NUCLEOTIDE SEQUENCE</scope>
    <source>
        <strain evidence="8">Expedition CK06-06</strain>
    </source>
</reference>
<evidence type="ECO:0000256" key="6">
    <source>
        <dbReference type="ARBA" id="ARBA00023136"/>
    </source>
</evidence>
<feature type="non-terminal residue" evidence="8">
    <location>
        <position position="251"/>
    </location>
</feature>
<feature type="transmembrane region" description="Helical" evidence="7">
    <location>
        <begin position="174"/>
        <end position="196"/>
    </location>
</feature>
<sequence length="251" mass="27310">LLVTFIIGPRIIRWLEKMQLTETIREDTPDAHQRKKGTPTMGGIIVLYAVIVPVLLFARLDNHYIQLMIGATLWMGAVGFLDDYLKVVKKYPKGLVGRYKLIGQVLLGLVVGTVVTFSSKYTQVQLGDTQLDVHWHTSLPFFKNLLVNFGWFYIPMVIVVITGTSNAVNLTDGLDGLAIGLVGVAALAWGGMSYVTGRVDFSGFLQVLYLPGAGELTVFCAALLGASLGFLWFNSHPATVFMGDTGALALG</sequence>
<dbReference type="Pfam" id="PF00953">
    <property type="entry name" value="Glycos_transf_4"/>
    <property type="match status" value="1"/>
</dbReference>
<dbReference type="GO" id="GO:0008963">
    <property type="term" value="F:phospho-N-acetylmuramoyl-pentapeptide-transferase activity"/>
    <property type="evidence" value="ECO:0007669"/>
    <property type="project" value="InterPro"/>
</dbReference>
<dbReference type="InterPro" id="IPR003524">
    <property type="entry name" value="PNAcMuramoyl-5peptid_Trfase"/>
</dbReference>
<dbReference type="NCBIfam" id="TIGR00445">
    <property type="entry name" value="mraY"/>
    <property type="match status" value="1"/>
</dbReference>
<dbReference type="PROSITE" id="PS01348">
    <property type="entry name" value="MRAY_2"/>
    <property type="match status" value="1"/>
</dbReference>
<evidence type="ECO:0000256" key="1">
    <source>
        <dbReference type="ARBA" id="ARBA00004141"/>
    </source>
</evidence>
<dbReference type="InterPro" id="IPR018480">
    <property type="entry name" value="PNAcMuramoyl-5peptid_Trfase_CS"/>
</dbReference>